<dbReference type="AlphaFoldDB" id="A0A1F5F5F3"/>
<keyword evidence="3" id="KW-0694">RNA-binding</keyword>
<keyword evidence="2 4" id="KW-0413">Isomerase</keyword>
<dbReference type="GO" id="GO:0000455">
    <property type="term" value="P:enzyme-directed rRNA pseudouridine synthesis"/>
    <property type="evidence" value="ECO:0007669"/>
    <property type="project" value="UniProtKB-ARBA"/>
</dbReference>
<dbReference type="SUPFAM" id="SSF55120">
    <property type="entry name" value="Pseudouridine synthase"/>
    <property type="match status" value="1"/>
</dbReference>
<dbReference type="InterPro" id="IPR018496">
    <property type="entry name" value="PsdUridine_synth_RsuA/RluB_CS"/>
</dbReference>
<evidence type="ECO:0000256" key="2">
    <source>
        <dbReference type="ARBA" id="ARBA00023235"/>
    </source>
</evidence>
<evidence type="ECO:0000256" key="1">
    <source>
        <dbReference type="ARBA" id="ARBA00008348"/>
    </source>
</evidence>
<dbReference type="InterPro" id="IPR036986">
    <property type="entry name" value="S4_RNA-bd_sf"/>
</dbReference>
<dbReference type="EMBL" id="MFAK01000023">
    <property type="protein sequence ID" value="OGD74862.1"/>
    <property type="molecule type" value="Genomic_DNA"/>
</dbReference>
<organism evidence="6 7">
    <name type="scientific">Candidatus Collierbacteria bacterium RIFOXYA2_FULL_46_10</name>
    <dbReference type="NCBI Taxonomy" id="1817726"/>
    <lineage>
        <taxon>Bacteria</taxon>
        <taxon>Candidatus Collieribacteriota</taxon>
    </lineage>
</organism>
<dbReference type="Gene3D" id="3.10.290.10">
    <property type="entry name" value="RNA-binding S4 domain"/>
    <property type="match status" value="1"/>
</dbReference>
<dbReference type="InterPro" id="IPR000748">
    <property type="entry name" value="PsdUridine_synth_RsuA/RluB/E/F"/>
</dbReference>
<dbReference type="InterPro" id="IPR050343">
    <property type="entry name" value="RsuA_PseudoU_synthase"/>
</dbReference>
<evidence type="ECO:0000256" key="4">
    <source>
        <dbReference type="RuleBase" id="RU003887"/>
    </source>
</evidence>
<dbReference type="FunFam" id="3.30.70.1560:FF:000001">
    <property type="entry name" value="Pseudouridine synthase"/>
    <property type="match status" value="1"/>
</dbReference>
<dbReference type="GO" id="GO:0120159">
    <property type="term" value="F:rRNA pseudouridine synthase activity"/>
    <property type="evidence" value="ECO:0007669"/>
    <property type="project" value="UniProtKB-ARBA"/>
</dbReference>
<dbReference type="PANTHER" id="PTHR47683">
    <property type="entry name" value="PSEUDOURIDINE SYNTHASE FAMILY PROTEIN-RELATED"/>
    <property type="match status" value="1"/>
</dbReference>
<dbReference type="InterPro" id="IPR020103">
    <property type="entry name" value="PsdUridine_synth_cat_dom_sf"/>
</dbReference>
<proteinExistence type="inferred from homology"/>
<dbReference type="Pfam" id="PF01479">
    <property type="entry name" value="S4"/>
    <property type="match status" value="1"/>
</dbReference>
<dbReference type="InterPro" id="IPR002942">
    <property type="entry name" value="S4_RNA-bd"/>
</dbReference>
<dbReference type="PANTHER" id="PTHR47683:SF2">
    <property type="entry name" value="RNA-BINDING S4 DOMAIN-CONTAINING PROTEIN"/>
    <property type="match status" value="1"/>
</dbReference>
<dbReference type="EC" id="5.4.99.-" evidence="4"/>
<dbReference type="PROSITE" id="PS01149">
    <property type="entry name" value="PSI_RSU"/>
    <property type="match status" value="1"/>
</dbReference>
<accession>A0A1F5F5F3</accession>
<evidence type="ECO:0000313" key="6">
    <source>
        <dbReference type="EMBL" id="OGD74862.1"/>
    </source>
</evidence>
<dbReference type="CDD" id="cd00165">
    <property type="entry name" value="S4"/>
    <property type="match status" value="1"/>
</dbReference>
<protein>
    <recommendedName>
        <fullName evidence="4">Pseudouridine synthase</fullName>
        <ecNumber evidence="4">5.4.99.-</ecNumber>
    </recommendedName>
</protein>
<dbReference type="InterPro" id="IPR006145">
    <property type="entry name" value="PsdUridine_synth_RsuA/RluA"/>
</dbReference>
<dbReference type="Gene3D" id="3.30.70.1560">
    <property type="entry name" value="Alpha-L RNA-binding motif"/>
    <property type="match status" value="1"/>
</dbReference>
<dbReference type="SMART" id="SM00363">
    <property type="entry name" value="S4"/>
    <property type="match status" value="1"/>
</dbReference>
<dbReference type="Gene3D" id="3.30.70.580">
    <property type="entry name" value="Pseudouridine synthase I, catalytic domain, N-terminal subdomain"/>
    <property type="match status" value="1"/>
</dbReference>
<dbReference type="CDD" id="cd02870">
    <property type="entry name" value="PseudoU_synth_RsuA_like"/>
    <property type="match status" value="1"/>
</dbReference>
<evidence type="ECO:0000259" key="5">
    <source>
        <dbReference type="SMART" id="SM00363"/>
    </source>
</evidence>
<gene>
    <name evidence="6" type="ORF">A2228_03330</name>
</gene>
<dbReference type="GO" id="GO:0005829">
    <property type="term" value="C:cytosol"/>
    <property type="evidence" value="ECO:0007669"/>
    <property type="project" value="UniProtKB-ARBA"/>
</dbReference>
<dbReference type="InterPro" id="IPR020094">
    <property type="entry name" value="TruA/RsuA/RluB/E/F_N"/>
</dbReference>
<dbReference type="SUPFAM" id="SSF55174">
    <property type="entry name" value="Alpha-L RNA-binding motif"/>
    <property type="match status" value="1"/>
</dbReference>
<dbReference type="NCBIfam" id="TIGR00093">
    <property type="entry name" value="pseudouridine synthase"/>
    <property type="match status" value="1"/>
</dbReference>
<dbReference type="PROSITE" id="PS50889">
    <property type="entry name" value="S4"/>
    <property type="match status" value="1"/>
</dbReference>
<evidence type="ECO:0000256" key="3">
    <source>
        <dbReference type="PROSITE-ProRule" id="PRU00182"/>
    </source>
</evidence>
<evidence type="ECO:0000313" key="7">
    <source>
        <dbReference type="Proteomes" id="UP000176191"/>
    </source>
</evidence>
<dbReference type="GO" id="GO:0003723">
    <property type="term" value="F:RNA binding"/>
    <property type="evidence" value="ECO:0007669"/>
    <property type="project" value="UniProtKB-KW"/>
</dbReference>
<comment type="similarity">
    <text evidence="1 4">Belongs to the pseudouridine synthase RsuA family.</text>
</comment>
<dbReference type="InterPro" id="IPR042092">
    <property type="entry name" value="PsdUridine_s_RsuA/RluB/E/F_cat"/>
</dbReference>
<dbReference type="Proteomes" id="UP000176191">
    <property type="component" value="Unassembled WGS sequence"/>
</dbReference>
<feature type="domain" description="RNA-binding S4" evidence="5">
    <location>
        <begin position="3"/>
        <end position="64"/>
    </location>
</feature>
<sequence length="231" mass="25981">MKMRIHKFLSQAGVASRRASEELVSAKRVKINGHLAKIGEIVDPEHDTVQVGSKTVRPPSEYLYYLVNKPRQVVSTVSDPDGRRTVVSLLPQGSRLYPVGRLDYDSEGLMLLTNDGELAHHLTHPSFEVEKTYRVLVKGVMPDKTVGYLEQGLTIEGVKTAPAKVTILERQTKNTWFEITIHEGRNRQIRKMGEAVGYPVMRLIRTRLGPYELGDLEPGGYRQIFPSSSKD</sequence>
<comment type="caution">
    <text evidence="6">The sequence shown here is derived from an EMBL/GenBank/DDBJ whole genome shotgun (WGS) entry which is preliminary data.</text>
</comment>
<reference evidence="6 7" key="1">
    <citation type="journal article" date="2016" name="Nat. Commun.">
        <title>Thousands of microbial genomes shed light on interconnected biogeochemical processes in an aquifer system.</title>
        <authorList>
            <person name="Anantharaman K."/>
            <person name="Brown C.T."/>
            <person name="Hug L.A."/>
            <person name="Sharon I."/>
            <person name="Castelle C.J."/>
            <person name="Probst A.J."/>
            <person name="Thomas B.C."/>
            <person name="Singh A."/>
            <person name="Wilkins M.J."/>
            <person name="Karaoz U."/>
            <person name="Brodie E.L."/>
            <person name="Williams K.H."/>
            <person name="Hubbard S.S."/>
            <person name="Banfield J.F."/>
        </authorList>
    </citation>
    <scope>NUCLEOTIDE SEQUENCE [LARGE SCALE GENOMIC DNA]</scope>
</reference>
<name>A0A1F5F5F3_9BACT</name>
<dbReference type="Pfam" id="PF00849">
    <property type="entry name" value="PseudoU_synth_2"/>
    <property type="match status" value="1"/>
</dbReference>